<proteinExistence type="predicted"/>
<feature type="compositionally biased region" description="Polar residues" evidence="1">
    <location>
        <begin position="343"/>
        <end position="352"/>
    </location>
</feature>
<protein>
    <submittedName>
        <fullName evidence="2">Uncharacterized protein</fullName>
    </submittedName>
</protein>
<dbReference type="AlphaFoldDB" id="A0A7R9IS37"/>
<feature type="region of interest" description="Disordered" evidence="1">
    <location>
        <begin position="321"/>
        <end position="395"/>
    </location>
</feature>
<gene>
    <name evidence="2" type="ORF">TTEB3V08_LOCUS11472</name>
</gene>
<evidence type="ECO:0000256" key="1">
    <source>
        <dbReference type="SAM" id="MobiDB-lite"/>
    </source>
</evidence>
<feature type="compositionally biased region" description="Polar residues" evidence="1">
    <location>
        <begin position="90"/>
        <end position="101"/>
    </location>
</feature>
<accession>A0A7R9IS37</accession>
<feature type="compositionally biased region" description="Basic residues" evidence="1">
    <location>
        <begin position="104"/>
        <end position="117"/>
    </location>
</feature>
<organism evidence="2">
    <name type="scientific">Timema tahoe</name>
    <dbReference type="NCBI Taxonomy" id="61484"/>
    <lineage>
        <taxon>Eukaryota</taxon>
        <taxon>Metazoa</taxon>
        <taxon>Ecdysozoa</taxon>
        <taxon>Arthropoda</taxon>
        <taxon>Hexapoda</taxon>
        <taxon>Insecta</taxon>
        <taxon>Pterygota</taxon>
        <taxon>Neoptera</taxon>
        <taxon>Polyneoptera</taxon>
        <taxon>Phasmatodea</taxon>
        <taxon>Timematodea</taxon>
        <taxon>Timematoidea</taxon>
        <taxon>Timematidae</taxon>
        <taxon>Timema</taxon>
    </lineage>
</organism>
<dbReference type="EMBL" id="OE008530">
    <property type="protein sequence ID" value="CAD7463590.1"/>
    <property type="molecule type" value="Genomic_DNA"/>
</dbReference>
<feature type="region of interest" description="Disordered" evidence="1">
    <location>
        <begin position="56"/>
        <end position="120"/>
    </location>
</feature>
<evidence type="ECO:0000313" key="2">
    <source>
        <dbReference type="EMBL" id="CAD7463590.1"/>
    </source>
</evidence>
<name>A0A7R9IS37_9NEOP</name>
<reference evidence="2" key="1">
    <citation type="submission" date="2020-11" db="EMBL/GenBank/DDBJ databases">
        <authorList>
            <person name="Tran Van P."/>
        </authorList>
    </citation>
    <scope>NUCLEOTIDE SEQUENCE</scope>
</reference>
<sequence>MSFYISGYVLHCHLEQKNLQLPADDFLLVSYTNHGAVSAQVRSQYDSAESIEKGSIRLNGTDTPDREITRPTAPKIYLPRESPEPETRRNTVSKNIKTADTTVRKSRPSGRRAVARRQRTDQRNLEGIRFARESTGGAARQSQTNQKCQGYWAAMGASCGLYGFSFSICHMVLSMQPNNSMNWDQENQRNRNGVIVNLAVPERKAVATPKLKEEGLRGHKPPNCRRFEQPRSDYTQQQKLILKPGGRNKFSGVWRDLKRNTRGRAAAINAAHRQTGNPNVENKLSDLDKKKVIAVIGRDFSTGIPDLSAIGLCTDLSSHGVITPSSRSSSSSQVAATNLAAGPSTQRATQDVSYCGDSPPLMPSSKTNLNPKSKRANDPEISNQSEILPTPKSAKKRKQCDDYDNIFLQKFTQMQEVNINNARTTGDQIKILGDAATKIGTAAGTMATVAQETQKSFERLATAITKLADCYSKK</sequence>